<dbReference type="InterPro" id="IPR025724">
    <property type="entry name" value="GAG-pre-integrase_dom"/>
</dbReference>
<name>A0A2P2MWP6_RHIMU</name>
<dbReference type="Pfam" id="PF13976">
    <property type="entry name" value="gag_pre-integrs"/>
    <property type="match status" value="1"/>
</dbReference>
<dbReference type="EMBL" id="GGEC01054159">
    <property type="protein sequence ID" value="MBX34643.1"/>
    <property type="molecule type" value="Transcribed_RNA"/>
</dbReference>
<accession>A0A2P2MWP6</accession>
<evidence type="ECO:0000313" key="2">
    <source>
        <dbReference type="EMBL" id="MBX34643.1"/>
    </source>
</evidence>
<reference evidence="2" key="1">
    <citation type="submission" date="2018-02" db="EMBL/GenBank/DDBJ databases">
        <title>Rhizophora mucronata_Transcriptome.</title>
        <authorList>
            <person name="Meera S.P."/>
            <person name="Sreeshan A."/>
            <person name="Augustine A."/>
        </authorList>
    </citation>
    <scope>NUCLEOTIDE SEQUENCE</scope>
    <source>
        <tissue evidence="2">Leaf</tissue>
    </source>
</reference>
<proteinExistence type="predicted"/>
<evidence type="ECO:0000259" key="1">
    <source>
        <dbReference type="Pfam" id="PF13976"/>
    </source>
</evidence>
<sequence>MNGKSFHLDTKKLSHFALPIMKNDSTLWHKRFGHFHYAALQKLQQKKLVNDLPHITLSDPVYVYKICQLRK</sequence>
<feature type="domain" description="GAG-pre-integrase" evidence="1">
    <location>
        <begin position="6"/>
        <end position="71"/>
    </location>
</feature>
<organism evidence="2">
    <name type="scientific">Rhizophora mucronata</name>
    <name type="common">Asiatic mangrove</name>
    <dbReference type="NCBI Taxonomy" id="61149"/>
    <lineage>
        <taxon>Eukaryota</taxon>
        <taxon>Viridiplantae</taxon>
        <taxon>Streptophyta</taxon>
        <taxon>Embryophyta</taxon>
        <taxon>Tracheophyta</taxon>
        <taxon>Spermatophyta</taxon>
        <taxon>Magnoliopsida</taxon>
        <taxon>eudicotyledons</taxon>
        <taxon>Gunneridae</taxon>
        <taxon>Pentapetalae</taxon>
        <taxon>rosids</taxon>
        <taxon>fabids</taxon>
        <taxon>Malpighiales</taxon>
        <taxon>Rhizophoraceae</taxon>
        <taxon>Rhizophora</taxon>
    </lineage>
</organism>
<protein>
    <submittedName>
        <fullName evidence="2">Retrovirus-related Pol polyprotein from transposon TNT 1-94</fullName>
    </submittedName>
</protein>
<dbReference type="AlphaFoldDB" id="A0A2P2MWP6"/>